<evidence type="ECO:0000313" key="3">
    <source>
        <dbReference type="Proteomes" id="UP001364472"/>
    </source>
</evidence>
<keyword evidence="3" id="KW-1185">Reference proteome</keyword>
<gene>
    <name evidence="2" type="ORF">WB794_13255</name>
</gene>
<proteinExistence type="predicted"/>
<comment type="caution">
    <text evidence="2">The sequence shown here is derived from an EMBL/GenBank/DDBJ whole genome shotgun (WGS) entry which is preliminary data.</text>
</comment>
<evidence type="ECO:0000256" key="1">
    <source>
        <dbReference type="SAM" id="SignalP"/>
    </source>
</evidence>
<protein>
    <submittedName>
        <fullName evidence="2">Uncharacterized protein</fullName>
    </submittedName>
</protein>
<sequence>MKLSVGLLLLFIASPAYSCFVAPEHLAATADELINRTEEISLATVVRAEVSGDDIVYTFRTVQSVKGHPQSEFQVTGEALLYPMQAENFNNHTDQVFWDSKIGRITMHPDCKVHPSFSVGATYLAFLDQPYHTKSFEIINIVRGERQDKWLKYVLDRVGP</sequence>
<dbReference type="Proteomes" id="UP001364472">
    <property type="component" value="Unassembled WGS sequence"/>
</dbReference>
<keyword evidence="1" id="KW-0732">Signal</keyword>
<feature type="chain" id="PRO_5043701486" evidence="1">
    <location>
        <begin position="19"/>
        <end position="160"/>
    </location>
</feature>
<dbReference type="RefSeq" id="WP_337336334.1">
    <property type="nucleotide sequence ID" value="NZ_JBBDHC010000029.1"/>
</dbReference>
<feature type="signal peptide" evidence="1">
    <location>
        <begin position="1"/>
        <end position="18"/>
    </location>
</feature>
<evidence type="ECO:0000313" key="2">
    <source>
        <dbReference type="EMBL" id="MEJ1250632.1"/>
    </source>
</evidence>
<reference evidence="2 3" key="1">
    <citation type="journal article" date="2016" name="Antonie Van Leeuwenhoek">
        <title>Denitratimonas tolerans gen. nov., sp. nov., a denitrifying bacterium isolated from a bioreactor for tannery wastewater treatment.</title>
        <authorList>
            <person name="Han S.I."/>
            <person name="Kim J.O."/>
            <person name="Lee Y.R."/>
            <person name="Ekpeghere K.I."/>
            <person name="Koh S.C."/>
            <person name="Whang K.S."/>
        </authorList>
    </citation>
    <scope>NUCLEOTIDE SEQUENCE [LARGE SCALE GENOMIC DNA]</scope>
    <source>
        <strain evidence="2 3">KACC 17565</strain>
    </source>
</reference>
<accession>A0AAW9R4D2</accession>
<dbReference type="AlphaFoldDB" id="A0AAW9R4D2"/>
<dbReference type="EMBL" id="JBBDHC010000029">
    <property type="protein sequence ID" value="MEJ1250632.1"/>
    <property type="molecule type" value="Genomic_DNA"/>
</dbReference>
<organism evidence="2 3">
    <name type="scientific">Denitratimonas tolerans</name>
    <dbReference type="NCBI Taxonomy" id="1338420"/>
    <lineage>
        <taxon>Bacteria</taxon>
        <taxon>Pseudomonadati</taxon>
        <taxon>Pseudomonadota</taxon>
        <taxon>Gammaproteobacteria</taxon>
        <taxon>Lysobacterales</taxon>
        <taxon>Lysobacteraceae</taxon>
        <taxon>Denitratimonas</taxon>
    </lineage>
</organism>
<name>A0AAW9R4D2_9GAMM</name>